<comment type="similarity">
    <text evidence="1">Belongs to the ADP-ribosylglycohydrolase family.</text>
</comment>
<comment type="caution">
    <text evidence="4">The sequence shown here is derived from an EMBL/GenBank/DDBJ whole genome shotgun (WGS) entry which is preliminary data.</text>
</comment>
<dbReference type="InterPro" id="IPR050792">
    <property type="entry name" value="ADP-ribosylglycohydrolase"/>
</dbReference>
<feature type="binding site" evidence="3">
    <location>
        <position position="291"/>
    </location>
    <ligand>
        <name>Mg(2+)</name>
        <dbReference type="ChEBI" id="CHEBI:18420"/>
        <label>1</label>
    </ligand>
</feature>
<accession>A0A6C1C0S3</accession>
<feature type="binding site" evidence="3">
    <location>
        <position position="294"/>
    </location>
    <ligand>
        <name>Mg(2+)</name>
        <dbReference type="ChEBI" id="CHEBI:18420"/>
        <label>1</label>
    </ligand>
</feature>
<feature type="binding site" evidence="3">
    <location>
        <position position="70"/>
    </location>
    <ligand>
        <name>Mg(2+)</name>
        <dbReference type="ChEBI" id="CHEBI:18420"/>
        <label>1</label>
    </ligand>
</feature>
<keyword evidence="3" id="KW-0479">Metal-binding</keyword>
<dbReference type="PANTHER" id="PTHR16222:SF24">
    <property type="entry name" value="ADP-RIBOSYLHYDROLASE ARH3"/>
    <property type="match status" value="1"/>
</dbReference>
<proteinExistence type="inferred from homology"/>
<dbReference type="Proteomes" id="UP000298111">
    <property type="component" value="Unassembled WGS sequence"/>
</dbReference>
<sequence length="358" mass="35605">MHDPHDPHDARTDRAAGALYGLALGDALGMPTQIMSRSAIAARFGRVTGFEAGPPDNPVAAGLPAGSITDDTDQALIVGRLLTGSGGRIDPERFAHALLEWEAGMKAKGSLDLLGPSTKAALDAVARGVPTQEAGRTGTTNGAAMRVTPVGVAFPVQPLEAFVDRVVESCQVTHDTTIGIAGAAAVAAAVSSAVAGAPLDEAMDAAEAAAEAGARRGNWVAGADIAARIRWARATVAGLDPDDEATVETISKLIGTSVASQESVPAAFAVLALAGDDPWRCCLLAANLGGDCDTIGAIAGAVAGAVAGLRGLPADAVATLRSVNGLDLEPLAAALLALRDTCPAAPVAAGARPDGGDA</sequence>
<evidence type="ECO:0000256" key="2">
    <source>
        <dbReference type="ARBA" id="ARBA00022801"/>
    </source>
</evidence>
<keyword evidence="2 4" id="KW-0378">Hydrolase</keyword>
<gene>
    <name evidence="4" type="ORF">D8771_02245</name>
</gene>
<reference evidence="4 5" key="1">
    <citation type="submission" date="2018-10" db="EMBL/GenBank/DDBJ databases">
        <title>Isolation of pseudouridimycin from Streptomyces albus DSM 40763.</title>
        <authorList>
            <person name="Rosenqvist P."/>
            <person name="Metsae-Ketelae M."/>
            <person name="Virta P."/>
        </authorList>
    </citation>
    <scope>NUCLEOTIDE SEQUENCE [LARGE SCALE GENOMIC DNA]</scope>
    <source>
        <strain evidence="4 5">DSM 40763</strain>
    </source>
</reference>
<dbReference type="AlphaFoldDB" id="A0A6C1C0S3"/>
<dbReference type="GeneID" id="75184399"/>
<name>A0A6C1C0S3_9ACTN</name>
<feature type="binding site" evidence="3">
    <location>
        <position position="71"/>
    </location>
    <ligand>
        <name>Mg(2+)</name>
        <dbReference type="ChEBI" id="CHEBI:18420"/>
        <label>1</label>
    </ligand>
</feature>
<dbReference type="PANTHER" id="PTHR16222">
    <property type="entry name" value="ADP-RIBOSYLGLYCOHYDROLASE"/>
    <property type="match status" value="1"/>
</dbReference>
<evidence type="ECO:0000256" key="1">
    <source>
        <dbReference type="ARBA" id="ARBA00010702"/>
    </source>
</evidence>
<dbReference type="EMBL" id="RCIY01000002">
    <property type="protein sequence ID" value="TGG89724.1"/>
    <property type="molecule type" value="Genomic_DNA"/>
</dbReference>
<dbReference type="Gene3D" id="1.10.4080.10">
    <property type="entry name" value="ADP-ribosylation/Crystallin J1"/>
    <property type="match status" value="1"/>
</dbReference>
<dbReference type="InterPro" id="IPR036705">
    <property type="entry name" value="Ribosyl_crysJ1_sf"/>
</dbReference>
<dbReference type="GO" id="GO:0016787">
    <property type="term" value="F:hydrolase activity"/>
    <property type="evidence" value="ECO:0007669"/>
    <property type="project" value="UniProtKB-KW"/>
</dbReference>
<dbReference type="GO" id="GO:0046872">
    <property type="term" value="F:metal ion binding"/>
    <property type="evidence" value="ECO:0007669"/>
    <property type="project" value="UniProtKB-KW"/>
</dbReference>
<dbReference type="InterPro" id="IPR005502">
    <property type="entry name" value="Ribosyl_crysJ1"/>
</dbReference>
<organism evidence="4 5">
    <name type="scientific">Streptomyces albus</name>
    <dbReference type="NCBI Taxonomy" id="1888"/>
    <lineage>
        <taxon>Bacteria</taxon>
        <taxon>Bacillati</taxon>
        <taxon>Actinomycetota</taxon>
        <taxon>Actinomycetes</taxon>
        <taxon>Kitasatosporales</taxon>
        <taxon>Streptomycetaceae</taxon>
        <taxon>Streptomyces</taxon>
    </lineage>
</organism>
<dbReference type="Pfam" id="PF03747">
    <property type="entry name" value="ADP_ribosyl_GH"/>
    <property type="match status" value="1"/>
</dbReference>
<protein>
    <submittedName>
        <fullName evidence="4">ADP-ribosylglycohydrolase family protein</fullName>
    </submittedName>
</protein>
<dbReference type="RefSeq" id="WP_135566615.1">
    <property type="nucleotide sequence ID" value="NZ_CP048875.1"/>
</dbReference>
<keyword evidence="3" id="KW-0460">Magnesium</keyword>
<comment type="cofactor">
    <cofactor evidence="3">
        <name>Mg(2+)</name>
        <dbReference type="ChEBI" id="CHEBI:18420"/>
    </cofactor>
    <text evidence="3">Binds 2 magnesium ions per subunit.</text>
</comment>
<feature type="binding site" evidence="3">
    <location>
        <position position="293"/>
    </location>
    <ligand>
        <name>Mg(2+)</name>
        <dbReference type="ChEBI" id="CHEBI:18420"/>
        <label>1</label>
    </ligand>
</feature>
<evidence type="ECO:0000313" key="5">
    <source>
        <dbReference type="Proteomes" id="UP000298111"/>
    </source>
</evidence>
<feature type="binding site" evidence="3">
    <location>
        <position position="69"/>
    </location>
    <ligand>
        <name>Mg(2+)</name>
        <dbReference type="ChEBI" id="CHEBI:18420"/>
        <label>1</label>
    </ligand>
</feature>
<evidence type="ECO:0000313" key="4">
    <source>
        <dbReference type="EMBL" id="TGG89724.1"/>
    </source>
</evidence>
<dbReference type="SUPFAM" id="SSF101478">
    <property type="entry name" value="ADP-ribosylglycohydrolase"/>
    <property type="match status" value="1"/>
</dbReference>
<evidence type="ECO:0000256" key="3">
    <source>
        <dbReference type="PIRSR" id="PIRSR605502-1"/>
    </source>
</evidence>